<feature type="transmembrane region" description="Helical" evidence="1">
    <location>
        <begin position="38"/>
        <end position="56"/>
    </location>
</feature>
<dbReference type="RefSeq" id="WP_166076500.1">
    <property type="nucleotide sequence ID" value="NZ_JAAJBT010000002.1"/>
</dbReference>
<sequence length="164" mass="18558">MNKIILKYGIFGGMAASLVMSCIALYMKSNPEETVNMFIGMFTMILAYTFIVLGIIKLRNENNGILPFGKAFLCGVGIVFIAATIYVLTWLIIYYNFFPNFMDHYSDLALKETPPEELVAKKAELEAYKDMYKTPIGVILLTYMEMFPIGVIFSLICALILKKK</sequence>
<evidence type="ECO:0000256" key="1">
    <source>
        <dbReference type="SAM" id="Phobius"/>
    </source>
</evidence>
<keyword evidence="1" id="KW-0812">Transmembrane</keyword>
<protein>
    <submittedName>
        <fullName evidence="2">DUF4199 domain-containing protein</fullName>
    </submittedName>
</protein>
<name>A0ABX0I5T0_9FLAO</name>
<keyword evidence="1" id="KW-1133">Transmembrane helix</keyword>
<dbReference type="Proteomes" id="UP000800984">
    <property type="component" value="Unassembled WGS sequence"/>
</dbReference>
<gene>
    <name evidence="2" type="ORF">G4D72_04885</name>
</gene>
<keyword evidence="3" id="KW-1185">Reference proteome</keyword>
<dbReference type="Pfam" id="PF13858">
    <property type="entry name" value="DUF4199"/>
    <property type="match status" value="1"/>
</dbReference>
<feature type="transmembrane region" description="Helical" evidence="1">
    <location>
        <begin position="5"/>
        <end position="26"/>
    </location>
</feature>
<keyword evidence="1" id="KW-0472">Membrane</keyword>
<organism evidence="2 3">
    <name type="scientific">Flavobacterium difficile</name>
    <dbReference type="NCBI Taxonomy" id="2709659"/>
    <lineage>
        <taxon>Bacteria</taxon>
        <taxon>Pseudomonadati</taxon>
        <taxon>Bacteroidota</taxon>
        <taxon>Flavobacteriia</taxon>
        <taxon>Flavobacteriales</taxon>
        <taxon>Flavobacteriaceae</taxon>
        <taxon>Flavobacterium</taxon>
    </lineage>
</organism>
<feature type="transmembrane region" description="Helical" evidence="1">
    <location>
        <begin position="68"/>
        <end position="95"/>
    </location>
</feature>
<dbReference type="PROSITE" id="PS51257">
    <property type="entry name" value="PROKAR_LIPOPROTEIN"/>
    <property type="match status" value="1"/>
</dbReference>
<evidence type="ECO:0000313" key="2">
    <source>
        <dbReference type="EMBL" id="NHM01445.1"/>
    </source>
</evidence>
<comment type="caution">
    <text evidence="2">The sequence shown here is derived from an EMBL/GenBank/DDBJ whole genome shotgun (WGS) entry which is preliminary data.</text>
</comment>
<dbReference type="InterPro" id="IPR025250">
    <property type="entry name" value="DUF4199"/>
</dbReference>
<proteinExistence type="predicted"/>
<reference evidence="2 3" key="1">
    <citation type="submission" date="2020-02" db="EMBL/GenBank/DDBJ databases">
        <authorList>
            <person name="Chen W.-M."/>
        </authorList>
    </citation>
    <scope>NUCLEOTIDE SEQUENCE [LARGE SCALE GENOMIC DNA]</scope>
    <source>
        <strain evidence="2 3">KDG-16</strain>
    </source>
</reference>
<evidence type="ECO:0000313" key="3">
    <source>
        <dbReference type="Proteomes" id="UP000800984"/>
    </source>
</evidence>
<dbReference type="EMBL" id="JAAJBT010000002">
    <property type="protein sequence ID" value="NHM01445.1"/>
    <property type="molecule type" value="Genomic_DNA"/>
</dbReference>
<accession>A0ABX0I5T0</accession>
<feature type="transmembrane region" description="Helical" evidence="1">
    <location>
        <begin position="136"/>
        <end position="161"/>
    </location>
</feature>